<proteinExistence type="predicted"/>
<organism evidence="2 3">
    <name type="scientific">Batrachochytrium salamandrivorans</name>
    <dbReference type="NCBI Taxonomy" id="1357716"/>
    <lineage>
        <taxon>Eukaryota</taxon>
        <taxon>Fungi</taxon>
        <taxon>Fungi incertae sedis</taxon>
        <taxon>Chytridiomycota</taxon>
        <taxon>Chytridiomycota incertae sedis</taxon>
        <taxon>Chytridiomycetes</taxon>
        <taxon>Rhizophydiales</taxon>
        <taxon>Rhizophydiales incertae sedis</taxon>
        <taxon>Batrachochytrium</taxon>
    </lineage>
</organism>
<dbReference type="Proteomes" id="UP001648503">
    <property type="component" value="Unassembled WGS sequence"/>
</dbReference>
<comment type="caution">
    <text evidence="2">The sequence shown here is derived from an EMBL/GenBank/DDBJ whole genome shotgun (WGS) entry which is preliminary data.</text>
</comment>
<keyword evidence="3" id="KW-1185">Reference proteome</keyword>
<reference evidence="2 3" key="1">
    <citation type="submission" date="2021-02" db="EMBL/GenBank/DDBJ databases">
        <title>Variation within the Batrachochytrium salamandrivorans European outbreak.</title>
        <authorList>
            <person name="Kelly M."/>
            <person name="Pasmans F."/>
            <person name="Shea T.P."/>
            <person name="Munoz J.F."/>
            <person name="Carranza S."/>
            <person name="Cuomo C.A."/>
            <person name="Martel A."/>
        </authorList>
    </citation>
    <scope>NUCLEOTIDE SEQUENCE [LARGE SCALE GENOMIC DNA]</scope>
    <source>
        <strain evidence="2 3">AMFP18/2</strain>
    </source>
</reference>
<sequence>MTKILEQEEELASLAENNQSCESKLVIEEHLPQFDVQEKENPIAQLVGEFIDVCSEDEVEKISTEVDESKPIQQPTVISITQEQEMDLQTKQDVHSKGQMTASSGLDRPREIIQEQVDEACQEFNDLSAANKDISGRLV</sequence>
<name>A0ABQ8EX10_9FUNG</name>
<evidence type="ECO:0000313" key="2">
    <source>
        <dbReference type="EMBL" id="KAH6587783.1"/>
    </source>
</evidence>
<evidence type="ECO:0000256" key="1">
    <source>
        <dbReference type="SAM" id="MobiDB-lite"/>
    </source>
</evidence>
<accession>A0ABQ8EX10</accession>
<dbReference type="EMBL" id="JAFCIX010000552">
    <property type="protein sequence ID" value="KAH6587783.1"/>
    <property type="molecule type" value="Genomic_DNA"/>
</dbReference>
<gene>
    <name evidence="2" type="ORF">BASA50_011127</name>
</gene>
<protein>
    <submittedName>
        <fullName evidence="2">Uncharacterized protein</fullName>
    </submittedName>
</protein>
<feature type="region of interest" description="Disordered" evidence="1">
    <location>
        <begin position="89"/>
        <end position="110"/>
    </location>
</feature>
<evidence type="ECO:0000313" key="3">
    <source>
        <dbReference type="Proteomes" id="UP001648503"/>
    </source>
</evidence>